<protein>
    <submittedName>
        <fullName evidence="4">Limonoid UDP-glucosyltransferase</fullName>
        <ecNumber evidence="4">2.4.1.210</ecNumber>
    </submittedName>
</protein>
<dbReference type="Gene3D" id="3.40.50.2000">
    <property type="entry name" value="Glycogen Phosphorylase B"/>
    <property type="match status" value="2"/>
</dbReference>
<sequence length="516" mass="57724">MSWARRYLFVSNADNGQTAPLMPIMLELAQRGCQCILVSAAKVLSRVQAIQRLGSFPVQTEAGSATGAVLKTHPLLLHSLGESPVLTYLNFVEEYPERFHEHCCRKPGDVMGWTKLYTELVPDSTDEYLRIVHLVRDAVDALDPDMIIVDNFSPFAVDGVRLTKRPFIETAPGSAMGLANRVNPFKQPLAMSGGRSEAGGLSVVLRNTSYVFRWLYFALYDPWSIRRRQFRKDVLRLTAPSLMDDAIMPPSPGVLPQQIATITFNVAGLDIYAPSAYDRSVFFVGPCFPPQAQPDAQQPADDEVIAWMDKMHAEGRRVVCINMGTIYYYQPQDYAHMVQALHMIHEQNPNVAFLWKIAQRPKHVQNIPSEDEAALPPYVRRLSWIPSMTAVMEHPALAVMMHHGGGNSLNECLAYGIPQFCISQWVDTHDIGLCIRHSGVGLWSEYSPDFVPEDICSQLLQLVEDKDHTFRHTALSWKLKTQQAGGTKFAADLIQSYVTDYTYAGGSSKAPMPHAM</sequence>
<evidence type="ECO:0000256" key="1">
    <source>
        <dbReference type="ARBA" id="ARBA00022676"/>
    </source>
</evidence>
<dbReference type="OrthoDB" id="5835829at2759"/>
<dbReference type="AlphaFoldDB" id="A0A3G2SAF5"/>
<dbReference type="PANTHER" id="PTHR48043:SF151">
    <property type="entry name" value="GLYCOSYLTRANSFERASE FAMILY 1 PROTEIN"/>
    <property type="match status" value="1"/>
</dbReference>
<dbReference type="Pfam" id="PF06722">
    <property type="entry name" value="EryCIII-like_C"/>
    <property type="match status" value="1"/>
</dbReference>
<dbReference type="GO" id="GO:0050645">
    <property type="term" value="F:limonoid glucosyltransferase activity"/>
    <property type="evidence" value="ECO:0007669"/>
    <property type="project" value="UniProtKB-EC"/>
</dbReference>
<dbReference type="VEuPathDB" id="FungiDB:DNF11_4063"/>
<evidence type="ECO:0000313" key="5">
    <source>
        <dbReference type="Proteomes" id="UP000269793"/>
    </source>
</evidence>
<keyword evidence="2 4" id="KW-0808">Transferase</keyword>
<evidence type="ECO:0000256" key="2">
    <source>
        <dbReference type="ARBA" id="ARBA00022679"/>
    </source>
</evidence>
<proteinExistence type="predicted"/>
<evidence type="ECO:0000313" key="4">
    <source>
        <dbReference type="EMBL" id="AYO45013.1"/>
    </source>
</evidence>
<dbReference type="CDD" id="cd03784">
    <property type="entry name" value="GT1_Gtf-like"/>
    <property type="match status" value="1"/>
</dbReference>
<keyword evidence="5" id="KW-1185">Reference proteome</keyword>
<dbReference type="Proteomes" id="UP000269793">
    <property type="component" value="Chromosome IX"/>
</dbReference>
<dbReference type="SUPFAM" id="SSF53756">
    <property type="entry name" value="UDP-Glycosyltransferase/glycogen phosphorylase"/>
    <property type="match status" value="1"/>
</dbReference>
<dbReference type="EMBL" id="CP033156">
    <property type="protein sequence ID" value="AYO45013.1"/>
    <property type="molecule type" value="Genomic_DNA"/>
</dbReference>
<dbReference type="EC" id="2.4.1.210" evidence="4"/>
<feature type="domain" description="Erythromycin biosynthesis protein CIII-like C-terminal" evidence="3">
    <location>
        <begin position="369"/>
        <end position="470"/>
    </location>
</feature>
<reference evidence="4 5" key="1">
    <citation type="submission" date="2018-10" db="EMBL/GenBank/DDBJ databases">
        <title>Complete genome sequence of Malassezia restricta CBS 7877.</title>
        <authorList>
            <person name="Morand S.C."/>
            <person name="Bertignac M."/>
            <person name="Iltis A."/>
            <person name="Kolder I."/>
            <person name="Pirovano W."/>
            <person name="Jourdain R."/>
            <person name="Clavaud C."/>
        </authorList>
    </citation>
    <scope>NUCLEOTIDE SEQUENCE [LARGE SCALE GENOMIC DNA]</scope>
    <source>
        <strain evidence="4 5">CBS 7877</strain>
    </source>
</reference>
<dbReference type="InterPro" id="IPR050271">
    <property type="entry name" value="UDP-glycosyltransferase"/>
</dbReference>
<dbReference type="InterPro" id="IPR002213">
    <property type="entry name" value="UDP_glucos_trans"/>
</dbReference>
<dbReference type="PANTHER" id="PTHR48043">
    <property type="entry name" value="EG:EG0003.4 PROTEIN-RELATED"/>
    <property type="match status" value="1"/>
</dbReference>
<keyword evidence="1 4" id="KW-0328">Glycosyltransferase</keyword>
<organism evidence="4 5">
    <name type="scientific">Malassezia restricta (strain ATCC 96810 / NBRC 103918 / CBS 7877)</name>
    <name type="common">Seborrheic dermatitis infection agent</name>
    <dbReference type="NCBI Taxonomy" id="425264"/>
    <lineage>
        <taxon>Eukaryota</taxon>
        <taxon>Fungi</taxon>
        <taxon>Dikarya</taxon>
        <taxon>Basidiomycota</taxon>
        <taxon>Ustilaginomycotina</taxon>
        <taxon>Malasseziomycetes</taxon>
        <taxon>Malasseziales</taxon>
        <taxon>Malasseziaceae</taxon>
        <taxon>Malassezia</taxon>
    </lineage>
</organism>
<evidence type="ECO:0000259" key="3">
    <source>
        <dbReference type="Pfam" id="PF06722"/>
    </source>
</evidence>
<name>A0A3G2SAF5_MALR7</name>
<gene>
    <name evidence="4" type="ORF">DNF11_4063</name>
</gene>
<accession>A0A3G2SAF5</accession>
<dbReference type="InterPro" id="IPR010610">
    <property type="entry name" value="EryCIII-like_C"/>
</dbReference>